<gene>
    <name evidence="1" type="ORF">EIZ48_28340</name>
</gene>
<sequence length="127" mass="15005">MEELHNVIDLFRSFFVEINEILENDGYDLDKFDMASQRLLNTLKLIDFDKFVLSTYVLKPIFDERLTDRKSVLYKAFTKSEYLKVVLDNYCKEFGCSLSDPNDEVRSDVSLQFIDCDFCEVISHYNL</sequence>
<proteinExistence type="predicted"/>
<reference evidence="1 2" key="1">
    <citation type="journal article" date="2017" name="Int. J. Syst. Evol. Microbiol.">
        <title>Photobacterium alginatilyticum sp. nov., a marine bacterium isolated from bottom seawater.</title>
        <authorList>
            <person name="Wang X."/>
            <person name="Wang Y."/>
            <person name="Yang X."/>
            <person name="Sun H."/>
            <person name="Li B."/>
            <person name="Zhang X.H."/>
        </authorList>
    </citation>
    <scope>NUCLEOTIDE SEQUENCE [LARGE SCALE GENOMIC DNA]</scope>
    <source>
        <strain evidence="1 2">P03D4</strain>
    </source>
</reference>
<accession>A0ABW9YR80</accession>
<dbReference type="EMBL" id="RSEJ01000108">
    <property type="protein sequence ID" value="NBI56371.1"/>
    <property type="molecule type" value="Genomic_DNA"/>
</dbReference>
<keyword evidence="2" id="KW-1185">Reference proteome</keyword>
<protein>
    <submittedName>
        <fullName evidence="1">Uncharacterized protein</fullName>
    </submittedName>
</protein>
<dbReference type="Proteomes" id="UP000738517">
    <property type="component" value="Unassembled WGS sequence"/>
</dbReference>
<name>A0ABW9YR80_9GAMM</name>
<evidence type="ECO:0000313" key="1">
    <source>
        <dbReference type="EMBL" id="NBI56371.1"/>
    </source>
</evidence>
<dbReference type="RefSeq" id="WP_160658701.1">
    <property type="nucleotide sequence ID" value="NZ_RSEJ01000108.1"/>
</dbReference>
<evidence type="ECO:0000313" key="2">
    <source>
        <dbReference type="Proteomes" id="UP000738517"/>
    </source>
</evidence>
<comment type="caution">
    <text evidence="1">The sequence shown here is derived from an EMBL/GenBank/DDBJ whole genome shotgun (WGS) entry which is preliminary data.</text>
</comment>
<organism evidence="1 2">
    <name type="scientific">Photobacterium alginatilyticum</name>
    <dbReference type="NCBI Taxonomy" id="1775171"/>
    <lineage>
        <taxon>Bacteria</taxon>
        <taxon>Pseudomonadati</taxon>
        <taxon>Pseudomonadota</taxon>
        <taxon>Gammaproteobacteria</taxon>
        <taxon>Vibrionales</taxon>
        <taxon>Vibrionaceae</taxon>
        <taxon>Photobacterium</taxon>
    </lineage>
</organism>